<reference evidence="2" key="1">
    <citation type="journal article" date="2020" name="G3 (Bethesda)">
        <title>High-Quality Assemblies for Three Invasive Social Wasps from the &lt;i&gt;Vespula&lt;/i&gt; Genus.</title>
        <authorList>
            <person name="Harrop T.W.R."/>
            <person name="Guhlin J."/>
            <person name="McLaughlin G.M."/>
            <person name="Permina E."/>
            <person name="Stockwell P."/>
            <person name="Gilligan J."/>
            <person name="Le Lec M.F."/>
            <person name="Gruber M.A.M."/>
            <person name="Quinn O."/>
            <person name="Lovegrove M."/>
            <person name="Duncan E.J."/>
            <person name="Remnant E.J."/>
            <person name="Van Eeckhoven J."/>
            <person name="Graham B."/>
            <person name="Knapp R.A."/>
            <person name="Langford K.W."/>
            <person name="Kronenberg Z."/>
            <person name="Press M.O."/>
            <person name="Eacker S.M."/>
            <person name="Wilson-Rankin E.E."/>
            <person name="Purcell J."/>
            <person name="Lester P.J."/>
            <person name="Dearden P.K."/>
        </authorList>
    </citation>
    <scope>NUCLEOTIDE SEQUENCE</scope>
    <source>
        <strain evidence="2">Volc-1</strain>
    </source>
</reference>
<comment type="caution">
    <text evidence="2">The sequence shown here is derived from an EMBL/GenBank/DDBJ whole genome shotgun (WGS) entry which is preliminary data.</text>
</comment>
<gene>
    <name evidence="2" type="ORF">H0235_009898</name>
</gene>
<dbReference type="Proteomes" id="UP000600918">
    <property type="component" value="Unassembled WGS sequence"/>
</dbReference>
<dbReference type="EMBL" id="JACSDY010000008">
    <property type="protein sequence ID" value="KAF7422062.1"/>
    <property type="molecule type" value="Genomic_DNA"/>
</dbReference>
<dbReference type="AlphaFoldDB" id="A0A834NZE0"/>
<protein>
    <submittedName>
        <fullName evidence="2">Uncharacterized protein</fullName>
    </submittedName>
</protein>
<feature type="region of interest" description="Disordered" evidence="1">
    <location>
        <begin position="47"/>
        <end position="68"/>
    </location>
</feature>
<name>A0A834NZE0_VESPE</name>
<accession>A0A834NZE0</accession>
<evidence type="ECO:0000313" key="3">
    <source>
        <dbReference type="Proteomes" id="UP000600918"/>
    </source>
</evidence>
<evidence type="ECO:0000256" key="1">
    <source>
        <dbReference type="SAM" id="MobiDB-lite"/>
    </source>
</evidence>
<organism evidence="2 3">
    <name type="scientific">Vespula pensylvanica</name>
    <name type="common">Western yellow jacket</name>
    <name type="synonym">Wasp</name>
    <dbReference type="NCBI Taxonomy" id="30213"/>
    <lineage>
        <taxon>Eukaryota</taxon>
        <taxon>Metazoa</taxon>
        <taxon>Ecdysozoa</taxon>
        <taxon>Arthropoda</taxon>
        <taxon>Hexapoda</taxon>
        <taxon>Insecta</taxon>
        <taxon>Pterygota</taxon>
        <taxon>Neoptera</taxon>
        <taxon>Endopterygota</taxon>
        <taxon>Hymenoptera</taxon>
        <taxon>Apocrita</taxon>
        <taxon>Aculeata</taxon>
        <taxon>Vespoidea</taxon>
        <taxon>Vespidae</taxon>
        <taxon>Vespinae</taxon>
        <taxon>Vespula</taxon>
    </lineage>
</organism>
<evidence type="ECO:0000313" key="2">
    <source>
        <dbReference type="EMBL" id="KAF7422062.1"/>
    </source>
</evidence>
<keyword evidence="3" id="KW-1185">Reference proteome</keyword>
<proteinExistence type="predicted"/>
<sequence length="68" mass="7830">MGRIIQKIERRKVRILSNTLRSSLERSRSEQSVWEYLALADDAPDLHDPGTTWEYESGHYPGEDPTNG</sequence>